<evidence type="ECO:0000313" key="1">
    <source>
        <dbReference type="EMBL" id="KAK0606533.1"/>
    </source>
</evidence>
<organism evidence="1 2">
    <name type="scientific">Acer saccharum</name>
    <name type="common">Sugar maple</name>
    <dbReference type="NCBI Taxonomy" id="4024"/>
    <lineage>
        <taxon>Eukaryota</taxon>
        <taxon>Viridiplantae</taxon>
        <taxon>Streptophyta</taxon>
        <taxon>Embryophyta</taxon>
        <taxon>Tracheophyta</taxon>
        <taxon>Spermatophyta</taxon>
        <taxon>Magnoliopsida</taxon>
        <taxon>eudicotyledons</taxon>
        <taxon>Gunneridae</taxon>
        <taxon>Pentapetalae</taxon>
        <taxon>rosids</taxon>
        <taxon>malvids</taxon>
        <taxon>Sapindales</taxon>
        <taxon>Sapindaceae</taxon>
        <taxon>Hippocastanoideae</taxon>
        <taxon>Acereae</taxon>
        <taxon>Acer</taxon>
    </lineage>
</organism>
<protein>
    <submittedName>
        <fullName evidence="1">Uncharacterized protein</fullName>
    </submittedName>
</protein>
<name>A0AA39TGU2_ACESA</name>
<evidence type="ECO:0000313" key="2">
    <source>
        <dbReference type="Proteomes" id="UP001168877"/>
    </source>
</evidence>
<dbReference type="Proteomes" id="UP001168877">
    <property type="component" value="Unassembled WGS sequence"/>
</dbReference>
<keyword evidence="2" id="KW-1185">Reference proteome</keyword>
<dbReference type="EMBL" id="JAUESC010000001">
    <property type="protein sequence ID" value="KAK0606533.1"/>
    <property type="molecule type" value="Genomic_DNA"/>
</dbReference>
<comment type="caution">
    <text evidence="1">The sequence shown here is derived from an EMBL/GenBank/DDBJ whole genome shotgun (WGS) entry which is preliminary data.</text>
</comment>
<proteinExistence type="predicted"/>
<dbReference type="AlphaFoldDB" id="A0AA39TGU2"/>
<reference evidence="1" key="2">
    <citation type="submission" date="2023-06" db="EMBL/GenBank/DDBJ databases">
        <authorList>
            <person name="Swenson N.G."/>
            <person name="Wegrzyn J.L."/>
            <person name="Mcevoy S.L."/>
        </authorList>
    </citation>
    <scope>NUCLEOTIDE SEQUENCE</scope>
    <source>
        <strain evidence="1">NS2018</strain>
        <tissue evidence="1">Leaf</tissue>
    </source>
</reference>
<sequence>MSLKGFVYKKTGKWELILAPIINTKVAGSETSKSSAFRAVQLASNSNNNNNKKFQLIVEFQHEYSLSKEVAFSIDFGFPILGRQENLVIFISLLYLTFDPRRVAETFTALSKAEADCAALSSLTGTTAQAHRELGGDFQKAWPSIILI</sequence>
<gene>
    <name evidence="1" type="ORF">LWI29_000240</name>
</gene>
<reference evidence="1" key="1">
    <citation type="journal article" date="2022" name="Plant J.">
        <title>Strategies of tolerance reflected in two North American maple genomes.</title>
        <authorList>
            <person name="McEvoy S.L."/>
            <person name="Sezen U.U."/>
            <person name="Trouern-Trend A."/>
            <person name="McMahon S.M."/>
            <person name="Schaberg P.G."/>
            <person name="Yang J."/>
            <person name="Wegrzyn J.L."/>
            <person name="Swenson N.G."/>
        </authorList>
    </citation>
    <scope>NUCLEOTIDE SEQUENCE</scope>
    <source>
        <strain evidence="1">NS2018</strain>
    </source>
</reference>
<accession>A0AA39TGU2</accession>